<gene>
    <name evidence="2" type="ORF">CSA55_03330</name>
</gene>
<name>A0A2G6K9X9_9ACTN</name>
<dbReference type="Pfam" id="PF01966">
    <property type="entry name" value="HD"/>
    <property type="match status" value="1"/>
</dbReference>
<dbReference type="Proteomes" id="UP000230914">
    <property type="component" value="Unassembled WGS sequence"/>
</dbReference>
<organism evidence="2 3">
    <name type="scientific">Ilumatobacter coccineus</name>
    <dbReference type="NCBI Taxonomy" id="467094"/>
    <lineage>
        <taxon>Bacteria</taxon>
        <taxon>Bacillati</taxon>
        <taxon>Actinomycetota</taxon>
        <taxon>Acidimicrobiia</taxon>
        <taxon>Acidimicrobiales</taxon>
        <taxon>Ilumatobacteraceae</taxon>
        <taxon>Ilumatobacter</taxon>
    </lineage>
</organism>
<dbReference type="EMBL" id="PDSL01000049">
    <property type="protein sequence ID" value="PIE32445.1"/>
    <property type="molecule type" value="Genomic_DNA"/>
</dbReference>
<dbReference type="Gene3D" id="1.10.3210.10">
    <property type="entry name" value="Hypothetical protein af1432"/>
    <property type="match status" value="1"/>
</dbReference>
<reference evidence="2 3" key="1">
    <citation type="submission" date="2017-10" db="EMBL/GenBank/DDBJ databases">
        <title>Novel microbial diversity and functional potential in the marine mammal oral microbiome.</title>
        <authorList>
            <person name="Dudek N.K."/>
            <person name="Sun C.L."/>
            <person name="Burstein D."/>
            <person name="Kantor R.S."/>
            <person name="Aliaga Goltsman D.S."/>
            <person name="Bik E.M."/>
            <person name="Thomas B.C."/>
            <person name="Banfield J.F."/>
            <person name="Relman D.A."/>
        </authorList>
    </citation>
    <scope>NUCLEOTIDE SEQUENCE [LARGE SCALE GENOMIC DNA]</scope>
    <source>
        <strain evidence="2">DOLJORAL78_61_10</strain>
    </source>
</reference>
<dbReference type="InterPro" id="IPR006674">
    <property type="entry name" value="HD_domain"/>
</dbReference>
<dbReference type="AlphaFoldDB" id="A0A2G6K9X9"/>
<dbReference type="InterPro" id="IPR003607">
    <property type="entry name" value="HD/PDEase_dom"/>
</dbReference>
<feature type="domain" description="HD" evidence="1">
    <location>
        <begin position="57"/>
        <end position="134"/>
    </location>
</feature>
<proteinExistence type="predicted"/>
<evidence type="ECO:0000313" key="2">
    <source>
        <dbReference type="EMBL" id="PIE32445.1"/>
    </source>
</evidence>
<dbReference type="SUPFAM" id="SSF109604">
    <property type="entry name" value="HD-domain/PDEase-like"/>
    <property type="match status" value="1"/>
</dbReference>
<evidence type="ECO:0000259" key="1">
    <source>
        <dbReference type="Pfam" id="PF01966"/>
    </source>
</evidence>
<dbReference type="CDD" id="cd00077">
    <property type="entry name" value="HDc"/>
    <property type="match status" value="1"/>
</dbReference>
<dbReference type="NCBIfam" id="TIGR00277">
    <property type="entry name" value="HDIG"/>
    <property type="match status" value="1"/>
</dbReference>
<evidence type="ECO:0000313" key="3">
    <source>
        <dbReference type="Proteomes" id="UP000230914"/>
    </source>
</evidence>
<comment type="caution">
    <text evidence="2">The sequence shown here is derived from an EMBL/GenBank/DDBJ whole genome shotgun (WGS) entry which is preliminary data.</text>
</comment>
<accession>A0A2G6K9X9</accession>
<dbReference type="InterPro" id="IPR006675">
    <property type="entry name" value="HDIG_dom"/>
</dbReference>
<sequence length="155" mass="17052">MSSWADLIGHPHHLVARWWWTMRATAPTAADDEWARSFLTGGECDLWSQMSPIDQAHSIQVARCVIEHSRELERAVIAGALLHDVGKIVSQLSTWERVVATLIGSRTERFRQYHDHEAIGAELAAQAGSDPVTVALIAGTDDGGEAAELLSRCDR</sequence>
<protein>
    <recommendedName>
        <fullName evidence="1">HD domain-containing protein</fullName>
    </recommendedName>
</protein>